<dbReference type="InterPro" id="IPR001387">
    <property type="entry name" value="Cro/C1-type_HTH"/>
</dbReference>
<dbReference type="InterPro" id="IPR050400">
    <property type="entry name" value="Bact_Cytoskel_RodZ"/>
</dbReference>
<keyword evidence="2" id="KW-0472">Membrane</keyword>
<name>A0A0B6WZE2_9BACT</name>
<feature type="region of interest" description="Disordered" evidence="1">
    <location>
        <begin position="158"/>
        <end position="177"/>
    </location>
</feature>
<feature type="transmembrane region" description="Helical" evidence="2">
    <location>
        <begin position="123"/>
        <end position="144"/>
    </location>
</feature>
<dbReference type="SUPFAM" id="SSF47413">
    <property type="entry name" value="lambda repressor-like DNA-binding domains"/>
    <property type="match status" value="1"/>
</dbReference>
<reference evidence="4 5" key="2">
    <citation type="submission" date="2015-01" db="EMBL/GenBank/DDBJ databases">
        <title>Complete genome sequence of Pyrinomonas methylaliphatogenes type strain K22T.</title>
        <authorList>
            <person name="Lee K.C.Y."/>
            <person name="Power J.F."/>
            <person name="Dunfield P.F."/>
            <person name="Morgan X.C."/>
            <person name="Huttenhower C."/>
            <person name="Stott M.B."/>
        </authorList>
    </citation>
    <scope>NUCLEOTIDE SEQUENCE [LARGE SCALE GENOMIC DNA]</scope>
    <source>
        <strain evidence="4 5">K22</strain>
    </source>
</reference>
<dbReference type="Proteomes" id="UP000031518">
    <property type="component" value="Unassembled WGS sequence"/>
</dbReference>
<evidence type="ECO:0000313" key="4">
    <source>
        <dbReference type="EMBL" id="CDM66491.1"/>
    </source>
</evidence>
<evidence type="ECO:0000256" key="1">
    <source>
        <dbReference type="SAM" id="MobiDB-lite"/>
    </source>
</evidence>
<feature type="domain" description="HTH cro/C1-type" evidence="3">
    <location>
        <begin position="25"/>
        <end position="86"/>
    </location>
</feature>
<dbReference type="STRING" id="454194.PYK22_02521"/>
<protein>
    <submittedName>
        <fullName evidence="4">Helix-turn-helix domain</fullName>
    </submittedName>
</protein>
<reference evidence="4 5" key="1">
    <citation type="submission" date="2013-12" db="EMBL/GenBank/DDBJ databases">
        <authorList>
            <person name="Stott M."/>
        </authorList>
    </citation>
    <scope>NUCLEOTIDE SEQUENCE [LARGE SCALE GENOMIC DNA]</scope>
    <source>
        <strain evidence="4 5">K22</strain>
    </source>
</reference>
<keyword evidence="2" id="KW-0812">Transmembrane</keyword>
<evidence type="ECO:0000259" key="3">
    <source>
        <dbReference type="SMART" id="SM00530"/>
    </source>
</evidence>
<dbReference type="EMBL" id="CBXV010000008">
    <property type="protein sequence ID" value="CDM66491.1"/>
    <property type="molecule type" value="Genomic_DNA"/>
</dbReference>
<sequence length="262" mass="29047">MTLNLSEGHPAEKKAHPGTATLGERLRHAREARGLTLRDISDETRISLRHLEAIENDDYAKLPGGIFNRSFIKAYARTVGFDEREAVELYLQAAREQGLSMEDVPPLRTPTVYTDGQTTQSPLATILLSVAILAILSLGVYAVLHWYQRRTAVTVKPQVQPTPSVAPTPQASPSQTPFTIEVRARSEPVWIRARIDEAEIFEAILQPNESKAFTPKRDLRIEFSRSKIGAFDVLINGQPYQSTPKIEGGLASIAIARADRPQ</sequence>
<keyword evidence="5" id="KW-1185">Reference proteome</keyword>
<keyword evidence="2" id="KW-1133">Transmembrane helix</keyword>
<feature type="region of interest" description="Disordered" evidence="1">
    <location>
        <begin position="1"/>
        <end position="26"/>
    </location>
</feature>
<dbReference type="RefSeq" id="WP_041977778.1">
    <property type="nucleotide sequence ID" value="NZ_CBXV010000008.1"/>
</dbReference>
<proteinExistence type="predicted"/>
<gene>
    <name evidence="4" type="ORF">PYK22_02521</name>
</gene>
<organism evidence="4 5">
    <name type="scientific">Pyrinomonas methylaliphatogenes</name>
    <dbReference type="NCBI Taxonomy" id="454194"/>
    <lineage>
        <taxon>Bacteria</taxon>
        <taxon>Pseudomonadati</taxon>
        <taxon>Acidobacteriota</taxon>
        <taxon>Blastocatellia</taxon>
        <taxon>Blastocatellales</taxon>
        <taxon>Pyrinomonadaceae</taxon>
        <taxon>Pyrinomonas</taxon>
    </lineage>
</organism>
<dbReference type="PANTHER" id="PTHR34475:SF1">
    <property type="entry name" value="CYTOSKELETON PROTEIN RODZ"/>
    <property type="match status" value="1"/>
</dbReference>
<dbReference type="SMART" id="SM00530">
    <property type="entry name" value="HTH_XRE"/>
    <property type="match status" value="1"/>
</dbReference>
<accession>A0A0B6WZE2</accession>
<dbReference type="PANTHER" id="PTHR34475">
    <property type="match status" value="1"/>
</dbReference>
<dbReference type="InterPro" id="IPR010982">
    <property type="entry name" value="Lambda_DNA-bd_dom_sf"/>
</dbReference>
<dbReference type="Gene3D" id="1.10.260.40">
    <property type="entry name" value="lambda repressor-like DNA-binding domains"/>
    <property type="match status" value="1"/>
</dbReference>
<evidence type="ECO:0000256" key="2">
    <source>
        <dbReference type="SAM" id="Phobius"/>
    </source>
</evidence>
<dbReference type="Pfam" id="PF13413">
    <property type="entry name" value="HTH_25"/>
    <property type="match status" value="1"/>
</dbReference>
<dbReference type="GO" id="GO:0003677">
    <property type="term" value="F:DNA binding"/>
    <property type="evidence" value="ECO:0007669"/>
    <property type="project" value="InterPro"/>
</dbReference>
<dbReference type="AlphaFoldDB" id="A0A0B6WZE2"/>
<evidence type="ECO:0000313" key="5">
    <source>
        <dbReference type="Proteomes" id="UP000031518"/>
    </source>
</evidence>
<dbReference type="CDD" id="cd00093">
    <property type="entry name" value="HTH_XRE"/>
    <property type="match status" value="1"/>
</dbReference>